<dbReference type="InterPro" id="IPR004398">
    <property type="entry name" value="RNA_MeTrfase_RsmD"/>
</dbReference>
<dbReference type="PROSITE" id="PS00092">
    <property type="entry name" value="N6_MTASE"/>
    <property type="match status" value="1"/>
</dbReference>
<dbReference type="Pfam" id="PF03602">
    <property type="entry name" value="Cons_hypoth95"/>
    <property type="match status" value="1"/>
</dbReference>
<comment type="caution">
    <text evidence="3">The sequence shown here is derived from an EMBL/GenBank/DDBJ whole genome shotgun (WGS) entry which is preliminary data.</text>
</comment>
<dbReference type="PIRSF" id="PIRSF004553">
    <property type="entry name" value="CHP00095"/>
    <property type="match status" value="1"/>
</dbReference>
<dbReference type="CDD" id="cd02440">
    <property type="entry name" value="AdoMet_MTases"/>
    <property type="match status" value="1"/>
</dbReference>
<dbReference type="GO" id="GO:0003676">
    <property type="term" value="F:nucleic acid binding"/>
    <property type="evidence" value="ECO:0007669"/>
    <property type="project" value="InterPro"/>
</dbReference>
<evidence type="ECO:0000256" key="2">
    <source>
        <dbReference type="ARBA" id="ARBA00022679"/>
    </source>
</evidence>
<dbReference type="STRING" id="1265861.BCAMP_02665"/>
<dbReference type="PANTHER" id="PTHR43542">
    <property type="entry name" value="METHYLTRANSFERASE"/>
    <property type="match status" value="1"/>
</dbReference>
<dbReference type="Gene3D" id="3.40.50.150">
    <property type="entry name" value="Vaccinia Virus protein VP39"/>
    <property type="match status" value="1"/>
</dbReference>
<dbReference type="NCBIfam" id="TIGR00095">
    <property type="entry name" value="16S rRNA (guanine(966)-N(2))-methyltransferase RsmD"/>
    <property type="match status" value="1"/>
</dbReference>
<reference evidence="3 4" key="1">
    <citation type="submission" date="2012-12" db="EMBL/GenBank/DDBJ databases">
        <title>Novel taxa of Listeriaceae from agricultural environments in the United States.</title>
        <authorList>
            <person name="den Bakker H.C."/>
            <person name="Allred A."/>
            <person name="Warchocki S."/>
            <person name="Wright E.M."/>
            <person name="Burrell A."/>
            <person name="Nightingale K.K."/>
            <person name="Kephart D."/>
            <person name="Wiedmann M."/>
        </authorList>
    </citation>
    <scope>NUCLEOTIDE SEQUENCE [LARGE SCALE GENOMIC DNA]</scope>
    <source>
        <strain evidence="3 4">FSL F6-1037</strain>
    </source>
</reference>
<evidence type="ECO:0000313" key="4">
    <source>
        <dbReference type="Proteomes" id="UP000019243"/>
    </source>
</evidence>
<evidence type="ECO:0000313" key="3">
    <source>
        <dbReference type="EMBL" id="EUJ41750.1"/>
    </source>
</evidence>
<dbReference type="PANTHER" id="PTHR43542:SF1">
    <property type="entry name" value="METHYLTRANSFERASE"/>
    <property type="match status" value="1"/>
</dbReference>
<dbReference type="InterPro" id="IPR002052">
    <property type="entry name" value="DNA_methylase_N6_adenine_CS"/>
</dbReference>
<dbReference type="OrthoDB" id="9803017at2"/>
<dbReference type="GO" id="GO:0008168">
    <property type="term" value="F:methyltransferase activity"/>
    <property type="evidence" value="ECO:0007669"/>
    <property type="project" value="UniProtKB-KW"/>
</dbReference>
<dbReference type="AlphaFoldDB" id="W7CYC0"/>
<accession>W7CYC0</accession>
<keyword evidence="4" id="KW-1185">Reference proteome</keyword>
<dbReference type="InterPro" id="IPR029063">
    <property type="entry name" value="SAM-dependent_MTases_sf"/>
</dbReference>
<gene>
    <name evidence="3" type="ORF">BCAMP_02665</name>
</gene>
<keyword evidence="1 3" id="KW-0489">Methyltransferase</keyword>
<sequence length="184" mass="20313">MRVVAGTVRNHQLKAVPGDKTRPTTDKIKESMFNIIGPYFDGGKALDLFAGSGGLGIEALSRGIDETVFVDQAAPAIKIITENVAKCHLEKQAVIKKGEALRTIDQLAQSGDTFKLIFLDPPYRFHQMEALLNKIETLKLVSEQSIIVVEHEKTYELPDVIGGFSRFKQALYGITSLSFYEVGE</sequence>
<dbReference type="SUPFAM" id="SSF53335">
    <property type="entry name" value="S-adenosyl-L-methionine-dependent methyltransferases"/>
    <property type="match status" value="1"/>
</dbReference>
<evidence type="ECO:0000256" key="1">
    <source>
        <dbReference type="ARBA" id="ARBA00022603"/>
    </source>
</evidence>
<dbReference type="EMBL" id="AODH01000009">
    <property type="protein sequence ID" value="EUJ41750.1"/>
    <property type="molecule type" value="Genomic_DNA"/>
</dbReference>
<dbReference type="PATRIC" id="fig|1265861.3.peg.519"/>
<dbReference type="GO" id="GO:0031167">
    <property type="term" value="P:rRNA methylation"/>
    <property type="evidence" value="ECO:0007669"/>
    <property type="project" value="InterPro"/>
</dbReference>
<name>W7CYC0_9LIST</name>
<organism evidence="3 4">
    <name type="scientific">Brochothrix campestris FSL F6-1037</name>
    <dbReference type="NCBI Taxonomy" id="1265861"/>
    <lineage>
        <taxon>Bacteria</taxon>
        <taxon>Bacillati</taxon>
        <taxon>Bacillota</taxon>
        <taxon>Bacilli</taxon>
        <taxon>Bacillales</taxon>
        <taxon>Listeriaceae</taxon>
        <taxon>Brochothrix</taxon>
    </lineage>
</organism>
<keyword evidence="2 3" id="KW-0808">Transferase</keyword>
<protein>
    <submittedName>
        <fullName evidence="3">Methyltransferase</fullName>
    </submittedName>
</protein>
<proteinExistence type="predicted"/>
<dbReference type="RefSeq" id="WP_035313362.1">
    <property type="nucleotide sequence ID" value="NZ_AODH01000009.1"/>
</dbReference>
<dbReference type="Proteomes" id="UP000019243">
    <property type="component" value="Unassembled WGS sequence"/>
</dbReference>